<comment type="caution">
    <text evidence="3">The sequence shown here is derived from an EMBL/GenBank/DDBJ whole genome shotgun (WGS) entry which is preliminary data.</text>
</comment>
<dbReference type="AlphaFoldDB" id="A0A2P8HYP0"/>
<feature type="transmembrane region" description="Helical" evidence="1">
    <location>
        <begin position="104"/>
        <end position="128"/>
    </location>
</feature>
<gene>
    <name evidence="3" type="ORF">B0H94_101241</name>
</gene>
<feature type="transmembrane region" description="Helical" evidence="1">
    <location>
        <begin position="76"/>
        <end position="97"/>
    </location>
</feature>
<dbReference type="RefSeq" id="WP_245893860.1">
    <property type="nucleotide sequence ID" value="NZ_PYAV01000001.1"/>
</dbReference>
<dbReference type="Proteomes" id="UP000242310">
    <property type="component" value="Unassembled WGS sequence"/>
</dbReference>
<keyword evidence="1" id="KW-1133">Transmembrane helix</keyword>
<feature type="domain" description="VanZ-like" evidence="2">
    <location>
        <begin position="23"/>
        <end position="151"/>
    </location>
</feature>
<feature type="transmembrane region" description="Helical" evidence="1">
    <location>
        <begin position="134"/>
        <end position="151"/>
    </location>
</feature>
<keyword evidence="1" id="KW-0812">Transmembrane</keyword>
<reference evidence="3 4" key="1">
    <citation type="submission" date="2018-03" db="EMBL/GenBank/DDBJ databases">
        <title>Genomic Encyclopedia of Type Strains, Phase III (KMG-III): the genomes of soil and plant-associated and newly described type strains.</title>
        <authorList>
            <person name="Whitman W."/>
        </authorList>
    </citation>
    <scope>NUCLEOTIDE SEQUENCE [LARGE SCALE GENOMIC DNA]</scope>
    <source>
        <strain evidence="3 4">CGMCC 1.07653</strain>
    </source>
</reference>
<dbReference type="EMBL" id="PYAV01000001">
    <property type="protein sequence ID" value="PSL51327.1"/>
    <property type="molecule type" value="Genomic_DNA"/>
</dbReference>
<dbReference type="PANTHER" id="PTHR36834">
    <property type="entry name" value="MEMBRANE PROTEIN-RELATED"/>
    <property type="match status" value="1"/>
</dbReference>
<proteinExistence type="predicted"/>
<evidence type="ECO:0000313" key="4">
    <source>
        <dbReference type="Proteomes" id="UP000242310"/>
    </source>
</evidence>
<evidence type="ECO:0000259" key="2">
    <source>
        <dbReference type="Pfam" id="PF04892"/>
    </source>
</evidence>
<name>A0A2P8HYP0_9BACI</name>
<feature type="transmembrane region" description="Helical" evidence="1">
    <location>
        <begin position="16"/>
        <end position="38"/>
    </location>
</feature>
<dbReference type="InterPro" id="IPR006976">
    <property type="entry name" value="VanZ-like"/>
</dbReference>
<dbReference type="Pfam" id="PF04892">
    <property type="entry name" value="VanZ"/>
    <property type="match status" value="1"/>
</dbReference>
<sequence>MVIRYHIKPQAASKQTWLITAAFFLYTALMLYVTLFAWNYGASLNAGGPGGRNYNLTPLHSIYRILMFSPDWSSPIRILVGNVVLFMPFGFLLAFLWRRAKPWLSVMMCGAFFSLFIEITQFLFTYRVANVDDVILNTTGTAIGAACAITFKKKQGTKQTALTTKRHAG</sequence>
<accession>A0A2P8HYP0</accession>
<protein>
    <submittedName>
        <fullName evidence="3">VanZ like protein</fullName>
    </submittedName>
</protein>
<dbReference type="InterPro" id="IPR053150">
    <property type="entry name" value="Teicoplanin_resist-assoc"/>
</dbReference>
<keyword evidence="1" id="KW-0472">Membrane</keyword>
<evidence type="ECO:0000256" key="1">
    <source>
        <dbReference type="SAM" id="Phobius"/>
    </source>
</evidence>
<keyword evidence="4" id="KW-1185">Reference proteome</keyword>
<dbReference type="PANTHER" id="PTHR36834:SF1">
    <property type="entry name" value="INTEGRAL MEMBRANE PROTEIN"/>
    <property type="match status" value="1"/>
</dbReference>
<organism evidence="3 4">
    <name type="scientific">Salsuginibacillus halophilus</name>
    <dbReference type="NCBI Taxonomy" id="517424"/>
    <lineage>
        <taxon>Bacteria</taxon>
        <taxon>Bacillati</taxon>
        <taxon>Bacillota</taxon>
        <taxon>Bacilli</taxon>
        <taxon>Bacillales</taxon>
        <taxon>Bacillaceae</taxon>
        <taxon>Salsuginibacillus</taxon>
    </lineage>
</organism>
<evidence type="ECO:0000313" key="3">
    <source>
        <dbReference type="EMBL" id="PSL51327.1"/>
    </source>
</evidence>